<gene>
    <name evidence="2" type="ORF">MSAN_02189900</name>
</gene>
<keyword evidence="3" id="KW-1185">Reference proteome</keyword>
<evidence type="ECO:0000256" key="1">
    <source>
        <dbReference type="SAM" id="MobiDB-lite"/>
    </source>
</evidence>
<feature type="compositionally biased region" description="Low complexity" evidence="1">
    <location>
        <begin position="105"/>
        <end position="130"/>
    </location>
</feature>
<dbReference type="Proteomes" id="UP000623467">
    <property type="component" value="Unassembled WGS sequence"/>
</dbReference>
<reference evidence="2" key="1">
    <citation type="submission" date="2020-05" db="EMBL/GenBank/DDBJ databases">
        <title>Mycena genomes resolve the evolution of fungal bioluminescence.</title>
        <authorList>
            <person name="Tsai I.J."/>
        </authorList>
    </citation>
    <scope>NUCLEOTIDE SEQUENCE</scope>
    <source>
        <strain evidence="2">160909Yilan</strain>
    </source>
</reference>
<dbReference type="AlphaFoldDB" id="A0A8H7CJ95"/>
<feature type="compositionally biased region" description="Low complexity" evidence="1">
    <location>
        <begin position="23"/>
        <end position="39"/>
    </location>
</feature>
<feature type="compositionally biased region" description="Basic and acidic residues" evidence="1">
    <location>
        <begin position="1"/>
        <end position="10"/>
    </location>
</feature>
<dbReference type="PANTHER" id="PTHR28265:SF1">
    <property type="entry name" value="MAINTENANCE OF TELOMERE CAPPING PROTEIN 1"/>
    <property type="match status" value="1"/>
</dbReference>
<dbReference type="EMBL" id="JACAZH010000031">
    <property type="protein sequence ID" value="KAF7339744.1"/>
    <property type="molecule type" value="Genomic_DNA"/>
</dbReference>
<name>A0A8H7CJ95_9AGAR</name>
<sequence>MSKSKSKQEEALAFLDDLDSFTPQDAPAPDAAQPANPAPSGAGGEAEVLAFIDEITQKSAEPTPRSSGLLVERPASRSGTPTVRKSTERVRLGVGAGGGASLLRTASSSSLKKDAAATATTTPAPETSTSTGGGWGLGWGNVWSGASSVIQQARSVVDEQVKNLPKNEQARKWGEGMIEYAKSAQLDKLGQDFKRVGLSTLTDILNVVAPPISEHEVIQVWLSHDMMGYEGIESLVYRALARIMEQVEGGDLIVNRGNESRPKESADTPRDLGAVEGFEAASKLAQANLDELMKTNTKATSTSSQSDSSVQTPTTYSHLYLRIQPFLTSFTFPTSATSSEDSAPAPAQQLQFLIHLCDPSHKITQSTVTQCVPGDWLAEGMWEKYDWVEDLVAEALRVGVEVIGQEYVVKRMGWGSETKETESAETKAPEAAVDNVVGEPGELVEKPKLGEET</sequence>
<feature type="compositionally biased region" description="Basic and acidic residues" evidence="1">
    <location>
        <begin position="417"/>
        <end position="428"/>
    </location>
</feature>
<proteinExistence type="predicted"/>
<evidence type="ECO:0008006" key="4">
    <source>
        <dbReference type="Google" id="ProtNLM"/>
    </source>
</evidence>
<feature type="compositionally biased region" description="Polar residues" evidence="1">
    <location>
        <begin position="57"/>
        <end position="66"/>
    </location>
</feature>
<feature type="region of interest" description="Disordered" evidence="1">
    <location>
        <begin position="416"/>
        <end position="453"/>
    </location>
</feature>
<dbReference type="InterPro" id="IPR018814">
    <property type="entry name" value="DUF5427"/>
</dbReference>
<feature type="compositionally biased region" description="Basic and acidic residues" evidence="1">
    <location>
        <begin position="443"/>
        <end position="453"/>
    </location>
</feature>
<dbReference type="OrthoDB" id="5594977at2759"/>
<comment type="caution">
    <text evidence="2">The sequence shown here is derived from an EMBL/GenBank/DDBJ whole genome shotgun (WGS) entry which is preliminary data.</text>
</comment>
<protein>
    <recommendedName>
        <fullName evidence="4">Maintenance of telomere capping protein 1</fullName>
    </recommendedName>
</protein>
<evidence type="ECO:0000313" key="2">
    <source>
        <dbReference type="EMBL" id="KAF7339744.1"/>
    </source>
</evidence>
<dbReference type="Pfam" id="PF10310">
    <property type="entry name" value="DUF5427"/>
    <property type="match status" value="1"/>
</dbReference>
<organism evidence="2 3">
    <name type="scientific">Mycena sanguinolenta</name>
    <dbReference type="NCBI Taxonomy" id="230812"/>
    <lineage>
        <taxon>Eukaryota</taxon>
        <taxon>Fungi</taxon>
        <taxon>Dikarya</taxon>
        <taxon>Basidiomycota</taxon>
        <taxon>Agaricomycotina</taxon>
        <taxon>Agaricomycetes</taxon>
        <taxon>Agaricomycetidae</taxon>
        <taxon>Agaricales</taxon>
        <taxon>Marasmiineae</taxon>
        <taxon>Mycenaceae</taxon>
        <taxon>Mycena</taxon>
    </lineage>
</organism>
<evidence type="ECO:0000313" key="3">
    <source>
        <dbReference type="Proteomes" id="UP000623467"/>
    </source>
</evidence>
<dbReference type="PANTHER" id="PTHR28265">
    <property type="entry name" value="MAINTENANCE OF TELOMERE CAPPING PROTEIN 1"/>
    <property type="match status" value="1"/>
</dbReference>
<feature type="region of interest" description="Disordered" evidence="1">
    <location>
        <begin position="105"/>
        <end position="134"/>
    </location>
</feature>
<feature type="region of interest" description="Disordered" evidence="1">
    <location>
        <begin position="1"/>
        <end position="91"/>
    </location>
</feature>
<accession>A0A8H7CJ95</accession>